<name>A0ABV6QNU9_9ACTN</name>
<dbReference type="PANTHER" id="PTHR37807:SF3">
    <property type="entry name" value="OS07G0160300 PROTEIN"/>
    <property type="match status" value="1"/>
</dbReference>
<organism evidence="1 2">
    <name type="scientific">Kribbella deserti</name>
    <dbReference type="NCBI Taxonomy" id="1926257"/>
    <lineage>
        <taxon>Bacteria</taxon>
        <taxon>Bacillati</taxon>
        <taxon>Actinomycetota</taxon>
        <taxon>Actinomycetes</taxon>
        <taxon>Propionibacteriales</taxon>
        <taxon>Kribbellaceae</taxon>
        <taxon>Kribbella</taxon>
    </lineage>
</organism>
<reference evidence="1 2" key="1">
    <citation type="submission" date="2024-09" db="EMBL/GenBank/DDBJ databases">
        <authorList>
            <person name="Sun Q."/>
            <person name="Mori K."/>
        </authorList>
    </citation>
    <scope>NUCLEOTIDE SEQUENCE [LARGE SCALE GENOMIC DNA]</scope>
    <source>
        <strain evidence="1 2">CGMCC 1.15906</strain>
    </source>
</reference>
<dbReference type="InterPro" id="IPR027417">
    <property type="entry name" value="P-loop_NTPase"/>
</dbReference>
<dbReference type="RefSeq" id="WP_380049647.1">
    <property type="nucleotide sequence ID" value="NZ_JBHLTC010000023.1"/>
</dbReference>
<accession>A0ABV6QNU9</accession>
<comment type="caution">
    <text evidence="1">The sequence shown here is derived from an EMBL/GenBank/DDBJ whole genome shotgun (WGS) entry which is preliminary data.</text>
</comment>
<dbReference type="PANTHER" id="PTHR37807">
    <property type="entry name" value="OS07G0160300 PROTEIN"/>
    <property type="match status" value="1"/>
</dbReference>
<keyword evidence="2" id="KW-1185">Reference proteome</keyword>
<proteinExistence type="predicted"/>
<dbReference type="Pfam" id="PF13671">
    <property type="entry name" value="AAA_33"/>
    <property type="match status" value="1"/>
</dbReference>
<evidence type="ECO:0000313" key="1">
    <source>
        <dbReference type="EMBL" id="MFC0626321.1"/>
    </source>
</evidence>
<dbReference type="Proteomes" id="UP001589890">
    <property type="component" value="Unassembled WGS sequence"/>
</dbReference>
<gene>
    <name evidence="1" type="ORF">ACFFGN_19740</name>
</gene>
<sequence length="206" mass="21859">MAPIRPPVAEPPAPHATRPVVLLIGGYAGCGKTTLGRALARRTGWPMLDKDTTTRPVVEAALAALGLSATDRESEAYRTLIRPAEYEALMAGMAENLRCGTSCIVTAPFVAEFASPSWCESARARIGALGGTAHFAWIDCDADTLRSHIVERGAARDEAKLAGWNTWIGSLDLAFRPATDHLVVANSGDFVAVDEVAKALAEKFGK</sequence>
<dbReference type="Gene3D" id="3.40.50.300">
    <property type="entry name" value="P-loop containing nucleotide triphosphate hydrolases"/>
    <property type="match status" value="1"/>
</dbReference>
<protein>
    <submittedName>
        <fullName evidence="1">AAA family ATPase</fullName>
    </submittedName>
</protein>
<dbReference type="EMBL" id="JBHLTC010000023">
    <property type="protein sequence ID" value="MFC0626321.1"/>
    <property type="molecule type" value="Genomic_DNA"/>
</dbReference>
<dbReference type="SUPFAM" id="SSF52540">
    <property type="entry name" value="P-loop containing nucleoside triphosphate hydrolases"/>
    <property type="match status" value="1"/>
</dbReference>
<evidence type="ECO:0000313" key="2">
    <source>
        <dbReference type="Proteomes" id="UP001589890"/>
    </source>
</evidence>